<dbReference type="AlphaFoldDB" id="A0A2K8KZV0"/>
<organism evidence="1 2">
    <name type="scientific">Reinekea forsetii</name>
    <dbReference type="NCBI Taxonomy" id="1336806"/>
    <lineage>
        <taxon>Bacteria</taxon>
        <taxon>Pseudomonadati</taxon>
        <taxon>Pseudomonadota</taxon>
        <taxon>Gammaproteobacteria</taxon>
        <taxon>Oceanospirillales</taxon>
        <taxon>Saccharospirillaceae</taxon>
        <taxon>Reinekea</taxon>
    </lineage>
</organism>
<name>A0A2K8KZV0_9GAMM</name>
<dbReference type="KEGG" id="rfo:REIFOR_02744"/>
<accession>A0A2K8KZV0</accession>
<dbReference type="InterPro" id="IPR012668">
    <property type="entry name" value="CHP02466"/>
</dbReference>
<dbReference type="OrthoDB" id="549777at2"/>
<gene>
    <name evidence="1" type="ORF">REIFOR_02744</name>
</gene>
<dbReference type="RefSeq" id="WP_100258091.1">
    <property type="nucleotide sequence ID" value="NZ_CP011797.1"/>
</dbReference>
<dbReference type="EMBL" id="CP011797">
    <property type="protein sequence ID" value="ATX77866.1"/>
    <property type="molecule type" value="Genomic_DNA"/>
</dbReference>
<evidence type="ECO:0000313" key="2">
    <source>
        <dbReference type="Proteomes" id="UP000229757"/>
    </source>
</evidence>
<keyword evidence="2" id="KW-1185">Reference proteome</keyword>
<dbReference type="Gene3D" id="2.60.120.620">
    <property type="entry name" value="q2cbj1_9rhob like domain"/>
    <property type="match status" value="1"/>
</dbReference>
<protein>
    <submittedName>
        <fullName evidence="1">Uncharacterized protein</fullName>
    </submittedName>
</protein>
<dbReference type="Proteomes" id="UP000229757">
    <property type="component" value="Chromosome"/>
</dbReference>
<sequence length="225" mass="25216">MDFEFETVSDTPDVEPVELWQSQCFITQNPYHDLLKDALRKLIYADAASGPSAIKSEVGVLAKGNLQESELDFLARDNDDIQTLNVLFTDLLNTVASEVNHGFWPEDAQADAQITESWYHITQNGGFHDAHSHPNCSWCGIYYLDVGATNFAQRNGINRFYDPRINADHYLDAGSQYLNGTGVWDLEPVDGQIVIFPSYLKHSALPYFGQPDRLVIAFNAQVGLI</sequence>
<evidence type="ECO:0000313" key="1">
    <source>
        <dbReference type="EMBL" id="ATX77866.1"/>
    </source>
</evidence>
<dbReference type="Pfam" id="PF13759">
    <property type="entry name" value="2OG-FeII_Oxy_5"/>
    <property type="match status" value="1"/>
</dbReference>
<proteinExistence type="predicted"/>
<reference evidence="1 2" key="1">
    <citation type="journal article" date="2017" name="Environ. Microbiol.">
        <title>Genomic and physiological analyses of 'Reinekea forsetii' reveal a versatile opportunistic lifestyle during spring algae blooms.</title>
        <authorList>
            <person name="Avci B."/>
            <person name="Hahnke R.L."/>
            <person name="Chafee M."/>
            <person name="Fischer T."/>
            <person name="Gruber-Vodicka H."/>
            <person name="Tegetmeyer H.E."/>
            <person name="Harder J."/>
            <person name="Fuchs B.M."/>
            <person name="Amann R.I."/>
            <person name="Teeling H."/>
        </authorList>
    </citation>
    <scope>NUCLEOTIDE SEQUENCE [LARGE SCALE GENOMIC DNA]</scope>
    <source>
        <strain evidence="1 2">Hel1_31_D35</strain>
    </source>
</reference>